<name>A0A150XV01_9BACT</name>
<evidence type="ECO:0000313" key="1">
    <source>
        <dbReference type="EMBL" id="KYG82589.1"/>
    </source>
</evidence>
<dbReference type="Proteomes" id="UP000075615">
    <property type="component" value="Unassembled WGS sequence"/>
</dbReference>
<dbReference type="RefSeq" id="WP_068412760.1">
    <property type="nucleotide sequence ID" value="NZ_LRDB01000003.1"/>
</dbReference>
<dbReference type="OrthoDB" id="670226at2"/>
<dbReference type="AlphaFoldDB" id="A0A150XV01"/>
<keyword evidence="2" id="KW-1185">Reference proteome</keyword>
<organism evidence="1 2">
    <name type="scientific">Roseivirga echinicomitans</name>
    <dbReference type="NCBI Taxonomy" id="296218"/>
    <lineage>
        <taxon>Bacteria</taxon>
        <taxon>Pseudomonadati</taxon>
        <taxon>Bacteroidota</taxon>
        <taxon>Cytophagia</taxon>
        <taxon>Cytophagales</taxon>
        <taxon>Roseivirgaceae</taxon>
        <taxon>Roseivirga</taxon>
    </lineage>
</organism>
<comment type="caution">
    <text evidence="1">The sequence shown here is derived from an EMBL/GenBank/DDBJ whole genome shotgun (WGS) entry which is preliminary data.</text>
</comment>
<proteinExistence type="predicted"/>
<dbReference type="STRING" id="296218.AWN68_15180"/>
<gene>
    <name evidence="1" type="ORF">AWN68_15180</name>
</gene>
<dbReference type="EMBL" id="LRDB01000003">
    <property type="protein sequence ID" value="KYG82589.1"/>
    <property type="molecule type" value="Genomic_DNA"/>
</dbReference>
<sequence length="227" mass="26039">MNRKSLNYIFCAFALLCFSCEDIVPEEELIYFNDFDNGDYPGISGVKISNFDGDVVMGNFNNSGFQLSLDDLPDHEYIRVSFDLYIHDSWDGNTNETNPLGEDHDAWLLEFDPNENLKSSEKIYFETTFSNGLCIPGFCYSQSYPREFPFPNNSKLEAFSTSLPGLCAWKDSPNGTSLYKFDKVFLHKRNSTTISFYDRLVQPNSDNPLCDESWSLDNLSISVFKKR</sequence>
<accession>A0A150XV01</accession>
<protein>
    <submittedName>
        <fullName evidence="1">Uncharacterized protein</fullName>
    </submittedName>
</protein>
<evidence type="ECO:0000313" key="2">
    <source>
        <dbReference type="Proteomes" id="UP000075615"/>
    </source>
</evidence>
<reference evidence="1 2" key="1">
    <citation type="submission" date="2016-01" db="EMBL/GenBank/DDBJ databases">
        <title>Genome sequencing of Roseivirga echinicomitans KMM 6058.</title>
        <authorList>
            <person name="Selvaratnam C."/>
            <person name="Thevarajoo S."/>
            <person name="Goh K.M."/>
            <person name="Ee R."/>
            <person name="Chan K.-G."/>
            <person name="Chong C.S."/>
        </authorList>
    </citation>
    <scope>NUCLEOTIDE SEQUENCE [LARGE SCALE GENOMIC DNA]</scope>
    <source>
        <strain evidence="1 2">KMM 6058</strain>
    </source>
</reference>